<sequence length="153" mass="14903">MKRFLLIAASCVLLAGCGADTGSAGTSGGTEGGTDGGGPTLTISSPVDGADVGSSFALEFSSSEEIGPTDSGKDHVHVSTDGHTDDYTVVTSSPFQVTGLPPGEHTVSVTLQHADHSSAGASAEITVNVTGSGGGSSPATTAPEQGQDYGGGY</sequence>
<evidence type="ECO:0000256" key="1">
    <source>
        <dbReference type="SAM" id="MobiDB-lite"/>
    </source>
</evidence>
<feature type="region of interest" description="Disordered" evidence="1">
    <location>
        <begin position="22"/>
        <end position="87"/>
    </location>
</feature>
<feature type="compositionally biased region" description="Gly residues" evidence="1">
    <location>
        <begin position="25"/>
        <end position="39"/>
    </location>
</feature>
<evidence type="ECO:0000313" key="3">
    <source>
        <dbReference type="EMBL" id="KAB8197454.1"/>
    </source>
</evidence>
<proteinExistence type="predicted"/>
<keyword evidence="2" id="KW-0732">Signal</keyword>
<feature type="chain" id="PRO_5044005888" evidence="2">
    <location>
        <begin position="25"/>
        <end position="153"/>
    </location>
</feature>
<protein>
    <submittedName>
        <fullName evidence="3">Uncharacterized protein</fullName>
    </submittedName>
</protein>
<evidence type="ECO:0000313" key="4">
    <source>
        <dbReference type="Proteomes" id="UP000312512"/>
    </source>
</evidence>
<dbReference type="RefSeq" id="WP_139628138.1">
    <property type="nucleotide sequence ID" value="NZ_VDLX02000001.1"/>
</dbReference>
<name>A0A5C4WV17_9ACTN</name>
<feature type="signal peptide" evidence="2">
    <location>
        <begin position="1"/>
        <end position="24"/>
    </location>
</feature>
<comment type="caution">
    <text evidence="3">The sequence shown here is derived from an EMBL/GenBank/DDBJ whole genome shotgun (WGS) entry which is preliminary data.</text>
</comment>
<organism evidence="3 4">
    <name type="scientific">Nonomuraea phyllanthi</name>
    <dbReference type="NCBI Taxonomy" id="2219224"/>
    <lineage>
        <taxon>Bacteria</taxon>
        <taxon>Bacillati</taxon>
        <taxon>Actinomycetota</taxon>
        <taxon>Actinomycetes</taxon>
        <taxon>Streptosporangiales</taxon>
        <taxon>Streptosporangiaceae</taxon>
        <taxon>Nonomuraea</taxon>
    </lineage>
</organism>
<dbReference type="PROSITE" id="PS51257">
    <property type="entry name" value="PROKAR_LIPOPROTEIN"/>
    <property type="match status" value="1"/>
</dbReference>
<accession>A0A5C4WV17</accession>
<feature type="region of interest" description="Disordered" evidence="1">
    <location>
        <begin position="116"/>
        <end position="153"/>
    </location>
</feature>
<gene>
    <name evidence="3" type="ORF">FH608_002535</name>
</gene>
<dbReference type="AlphaFoldDB" id="A0A5C4WV17"/>
<dbReference type="OrthoDB" id="5149366at2"/>
<reference evidence="3 4" key="1">
    <citation type="submission" date="2019-10" db="EMBL/GenBank/DDBJ databases">
        <title>Nonomuraea sp. nov., isolated from Phyllanthus amarus.</title>
        <authorList>
            <person name="Klykleung N."/>
            <person name="Tanasupawat S."/>
        </authorList>
    </citation>
    <scope>NUCLEOTIDE SEQUENCE [LARGE SCALE GENOMIC DNA]</scope>
    <source>
        <strain evidence="3 4">PA1-10</strain>
    </source>
</reference>
<evidence type="ECO:0000256" key="2">
    <source>
        <dbReference type="SAM" id="SignalP"/>
    </source>
</evidence>
<feature type="compositionally biased region" description="Low complexity" evidence="1">
    <location>
        <begin position="54"/>
        <end position="65"/>
    </location>
</feature>
<keyword evidence="4" id="KW-1185">Reference proteome</keyword>
<feature type="compositionally biased region" description="Basic and acidic residues" evidence="1">
    <location>
        <begin position="71"/>
        <end position="86"/>
    </location>
</feature>
<dbReference type="Proteomes" id="UP000312512">
    <property type="component" value="Unassembled WGS sequence"/>
</dbReference>
<dbReference type="EMBL" id="VDLX02000001">
    <property type="protein sequence ID" value="KAB8197454.1"/>
    <property type="molecule type" value="Genomic_DNA"/>
</dbReference>